<dbReference type="Pfam" id="PF12833">
    <property type="entry name" value="HTH_18"/>
    <property type="match status" value="1"/>
</dbReference>
<feature type="domain" description="HTH araC/xylS-type" evidence="4">
    <location>
        <begin position="242"/>
        <end position="337"/>
    </location>
</feature>
<evidence type="ECO:0000256" key="3">
    <source>
        <dbReference type="ARBA" id="ARBA00023163"/>
    </source>
</evidence>
<dbReference type="SUPFAM" id="SSF46689">
    <property type="entry name" value="Homeodomain-like"/>
    <property type="match status" value="1"/>
</dbReference>
<dbReference type="KEGG" id="tvd:SG34_019010"/>
<dbReference type="GO" id="GO:0000976">
    <property type="term" value="F:transcription cis-regulatory region binding"/>
    <property type="evidence" value="ECO:0007669"/>
    <property type="project" value="TreeGrafter"/>
</dbReference>
<dbReference type="GO" id="GO:0005829">
    <property type="term" value="C:cytosol"/>
    <property type="evidence" value="ECO:0007669"/>
    <property type="project" value="TreeGrafter"/>
</dbReference>
<dbReference type="RefSeq" id="WP_044842306.1">
    <property type="nucleotide sequence ID" value="NZ_CP059733.1"/>
</dbReference>
<keyword evidence="1" id="KW-0805">Transcription regulation</keyword>
<gene>
    <name evidence="5" type="ORF">SG34_019010</name>
</gene>
<dbReference type="GO" id="GO:0003700">
    <property type="term" value="F:DNA-binding transcription factor activity"/>
    <property type="evidence" value="ECO:0007669"/>
    <property type="project" value="InterPro"/>
</dbReference>
<accession>A0AAE9YYB3</accession>
<evidence type="ECO:0000313" key="5">
    <source>
        <dbReference type="EMBL" id="WDE03471.1"/>
    </source>
</evidence>
<organism evidence="5 6">
    <name type="scientific">Thalassomonas viridans</name>
    <dbReference type="NCBI Taxonomy" id="137584"/>
    <lineage>
        <taxon>Bacteria</taxon>
        <taxon>Pseudomonadati</taxon>
        <taxon>Pseudomonadota</taxon>
        <taxon>Gammaproteobacteria</taxon>
        <taxon>Alteromonadales</taxon>
        <taxon>Colwelliaceae</taxon>
        <taxon>Thalassomonas</taxon>
    </lineage>
</organism>
<dbReference type="Pfam" id="PF12625">
    <property type="entry name" value="Arabinose_bd"/>
    <property type="match status" value="1"/>
</dbReference>
<reference evidence="5 6" key="2">
    <citation type="journal article" date="2022" name="Mar. Drugs">
        <title>Bioassay-Guided Fractionation Leads to the Detection of Cholic Acid Generated by the Rare Thalassomonas sp.</title>
        <authorList>
            <person name="Pheiffer F."/>
            <person name="Schneider Y.K."/>
            <person name="Hansen E.H."/>
            <person name="Andersen J.H."/>
            <person name="Isaksson J."/>
            <person name="Busche T."/>
            <person name="R C."/>
            <person name="Kalinowski J."/>
            <person name="Zyl L.V."/>
            <person name="Trindade M."/>
        </authorList>
    </citation>
    <scope>NUCLEOTIDE SEQUENCE [LARGE SCALE GENOMIC DNA]</scope>
    <source>
        <strain evidence="5 6">XOM25</strain>
    </source>
</reference>
<dbReference type="EMBL" id="CP059733">
    <property type="protein sequence ID" value="WDE03471.1"/>
    <property type="molecule type" value="Genomic_DNA"/>
</dbReference>
<evidence type="ECO:0000256" key="2">
    <source>
        <dbReference type="ARBA" id="ARBA00023125"/>
    </source>
</evidence>
<evidence type="ECO:0000259" key="4">
    <source>
        <dbReference type="PROSITE" id="PS01124"/>
    </source>
</evidence>
<reference evidence="5 6" key="1">
    <citation type="journal article" date="2015" name="Genome Announc.">
        <title>Draft Genome Sequences of Marine Isolates of Thalassomonas viridans and Thalassomonas actiniarum.</title>
        <authorList>
            <person name="Olonade I."/>
            <person name="van Zyl L.J."/>
            <person name="Trindade M."/>
        </authorList>
    </citation>
    <scope>NUCLEOTIDE SEQUENCE [LARGE SCALE GENOMIC DNA]</scope>
    <source>
        <strain evidence="5 6">XOM25</strain>
    </source>
</reference>
<dbReference type="InterPro" id="IPR009057">
    <property type="entry name" value="Homeodomain-like_sf"/>
</dbReference>
<protein>
    <submittedName>
        <fullName evidence="5">AraC family transcriptional regulator ligand-binding domain-containing protein</fullName>
    </submittedName>
</protein>
<proteinExistence type="predicted"/>
<keyword evidence="6" id="KW-1185">Reference proteome</keyword>
<dbReference type="PANTHER" id="PTHR47894">
    <property type="entry name" value="HTH-TYPE TRANSCRIPTIONAL REGULATOR GADX"/>
    <property type="match status" value="1"/>
</dbReference>
<dbReference type="PANTHER" id="PTHR47894:SF1">
    <property type="entry name" value="HTH-TYPE TRANSCRIPTIONAL REGULATOR VQSM"/>
    <property type="match status" value="1"/>
</dbReference>
<dbReference type="SMART" id="SM00342">
    <property type="entry name" value="HTH_ARAC"/>
    <property type="match status" value="1"/>
</dbReference>
<keyword evidence="2" id="KW-0238">DNA-binding</keyword>
<dbReference type="PROSITE" id="PS01124">
    <property type="entry name" value="HTH_ARAC_FAMILY_2"/>
    <property type="match status" value="1"/>
</dbReference>
<dbReference type="Proteomes" id="UP000032352">
    <property type="component" value="Chromosome"/>
</dbReference>
<dbReference type="AlphaFoldDB" id="A0AAE9YYB3"/>
<dbReference type="InterPro" id="IPR032687">
    <property type="entry name" value="AraC-type_N"/>
</dbReference>
<name>A0AAE9YYB3_9GAMM</name>
<sequence length="337" mass="38480">MPARALYHFNDLEFPTTHIAILYRWLIQQGYRQQELLKGSPQLRQVLDNPDGHMAFALQKQFMLSAVKLTGNELLGYELGRYIGEHSSGLMGYAVKCSPTLDKALDTLSRYFSLRNNLFEVNKLVREKECILKVEQGTEFAEAEMFLHLMFTSANISLLQGAGERLVSAVKSVHFTFNRPACWKRGLFGNIRVVFAAGFNGIVFDKNALHRQIPSDDPVSLQNLTEYFDLKLSVMPRGDFIDQVRKAISRQGNMSASQNDIAAVMGLSPRTLRRKLQDSDITYKEILNQVRTDKAIGLLQDSKLRIYQVGELMGYTNLSNFRRAFKMWTGKSFKDFR</sequence>
<dbReference type="InterPro" id="IPR018060">
    <property type="entry name" value="HTH_AraC"/>
</dbReference>
<evidence type="ECO:0000256" key="1">
    <source>
        <dbReference type="ARBA" id="ARBA00023015"/>
    </source>
</evidence>
<dbReference type="Gene3D" id="1.10.10.60">
    <property type="entry name" value="Homeodomain-like"/>
    <property type="match status" value="1"/>
</dbReference>
<keyword evidence="3" id="KW-0804">Transcription</keyword>
<evidence type="ECO:0000313" key="6">
    <source>
        <dbReference type="Proteomes" id="UP000032352"/>
    </source>
</evidence>